<evidence type="ECO:0000313" key="2">
    <source>
        <dbReference type="Proteomes" id="UP000620124"/>
    </source>
</evidence>
<dbReference type="AlphaFoldDB" id="A0A8H7CZH3"/>
<comment type="caution">
    <text evidence="1">The sequence shown here is derived from an EMBL/GenBank/DDBJ whole genome shotgun (WGS) entry which is preliminary data.</text>
</comment>
<gene>
    <name evidence="1" type="ORF">MVEN_00923700</name>
</gene>
<keyword evidence="2" id="KW-1185">Reference proteome</keyword>
<dbReference type="InterPro" id="IPR011047">
    <property type="entry name" value="Quinoprotein_ADH-like_sf"/>
</dbReference>
<name>A0A8H7CZH3_9AGAR</name>
<dbReference type="Proteomes" id="UP000620124">
    <property type="component" value="Unassembled WGS sequence"/>
</dbReference>
<evidence type="ECO:0000313" key="1">
    <source>
        <dbReference type="EMBL" id="KAF7355945.1"/>
    </source>
</evidence>
<evidence type="ECO:0008006" key="3">
    <source>
        <dbReference type="Google" id="ProtNLM"/>
    </source>
</evidence>
<dbReference type="SUPFAM" id="SSF50998">
    <property type="entry name" value="Quinoprotein alcohol dehydrogenase-like"/>
    <property type="match status" value="1"/>
</dbReference>
<accession>A0A8H7CZH3</accession>
<sequence>MAVFQDLDEDILLGVLKISDVYTVLSASRVNKLIHTLALSKPLWVALVEDLIARCLLDAFSDPDFMDYSAPELREVVKRVMCGPTWTEDGSTPVIHRQLSVESSDIIPNKTGSSWPAYVRLLPGGRFFTLEIYDGRLECWSVATGRCVWNYSQERRTGYVVDVLDGGMTARFLLPGTLKDSFSIVQVDLMTGVSYEVFRMPRKDEIRWWTDSDALLSGDFVILTVHIHGSWVVLLINWKEGMYVNFHQTLTVPGMAVVLGHVILTTATLDPPYRPVLLVYTLASLAAYWRPLADWCPLSIPAFDLHRIQQGCGIVPALVENPGATEGWQVAAEGVRLASQGMRLAIRESPLRRETYALTFVICERGTFPPWDMCSINRYGFSPDPGAILVTYRISLSQHGLQLVQTSAVPTVPTCKARDVSYARYSVVKRRIEDIDLHRQEGAEKRRLGPMAYESVHLSPSSGAVTALLDSSVSVSYYA</sequence>
<organism evidence="1 2">
    <name type="scientific">Mycena venus</name>
    <dbReference type="NCBI Taxonomy" id="2733690"/>
    <lineage>
        <taxon>Eukaryota</taxon>
        <taxon>Fungi</taxon>
        <taxon>Dikarya</taxon>
        <taxon>Basidiomycota</taxon>
        <taxon>Agaricomycotina</taxon>
        <taxon>Agaricomycetes</taxon>
        <taxon>Agaricomycetidae</taxon>
        <taxon>Agaricales</taxon>
        <taxon>Marasmiineae</taxon>
        <taxon>Mycenaceae</taxon>
        <taxon>Mycena</taxon>
    </lineage>
</organism>
<protein>
    <recommendedName>
        <fullName evidence="3">F-box domain-containing protein</fullName>
    </recommendedName>
</protein>
<dbReference type="OrthoDB" id="3049054at2759"/>
<reference evidence="1" key="1">
    <citation type="submission" date="2020-05" db="EMBL/GenBank/DDBJ databases">
        <title>Mycena genomes resolve the evolution of fungal bioluminescence.</title>
        <authorList>
            <person name="Tsai I.J."/>
        </authorList>
    </citation>
    <scope>NUCLEOTIDE SEQUENCE</scope>
    <source>
        <strain evidence="1">CCC161011</strain>
    </source>
</reference>
<dbReference type="EMBL" id="JACAZI010000007">
    <property type="protein sequence ID" value="KAF7355945.1"/>
    <property type="molecule type" value="Genomic_DNA"/>
</dbReference>
<proteinExistence type="predicted"/>